<evidence type="ECO:0000256" key="1">
    <source>
        <dbReference type="ARBA" id="ARBA00006464"/>
    </source>
</evidence>
<sequence>MKENKGQYFLKRVFDKCLASFLLVSMSPFLLIAILLIKINDPTSPVLFKQVRIGYQCKSFIILKLRSMTNERDEKGDLLPDNLRLKWWGKLLRKTNIDEMPQMINVLKGEMSLIGPRPVLPSDVENFNAYQLRRQEVLPGISGWEAVNEWKTPTWDKKFEYDIYYVENFSLWLDAKIFLKTIYVILFAKRPSDDYRPTRFNGNDDLTK</sequence>
<keyword evidence="2" id="KW-1133">Transmembrane helix</keyword>
<comment type="caution">
    <text evidence="4">The sequence shown here is derived from an EMBL/GenBank/DDBJ whole genome shotgun (WGS) entry which is preliminary data.</text>
</comment>
<dbReference type="GO" id="GO:0016780">
    <property type="term" value="F:phosphotransferase activity, for other substituted phosphate groups"/>
    <property type="evidence" value="ECO:0007669"/>
    <property type="project" value="TreeGrafter"/>
</dbReference>
<dbReference type="RefSeq" id="WP_271011678.1">
    <property type="nucleotide sequence ID" value="NZ_JAQIFT010000030.1"/>
</dbReference>
<accession>A0AA42DM85</accession>
<dbReference type="EMBL" id="JAQIFT010000030">
    <property type="protein sequence ID" value="MDA3731278.1"/>
    <property type="molecule type" value="Genomic_DNA"/>
</dbReference>
<dbReference type="AlphaFoldDB" id="A0AA42DM85"/>
<comment type="similarity">
    <text evidence="1">Belongs to the bacterial sugar transferase family.</text>
</comment>
<keyword evidence="2" id="KW-0812">Transmembrane</keyword>
<dbReference type="PANTHER" id="PTHR30576">
    <property type="entry name" value="COLANIC BIOSYNTHESIS UDP-GLUCOSE LIPID CARRIER TRANSFERASE"/>
    <property type="match status" value="1"/>
</dbReference>
<proteinExistence type="inferred from homology"/>
<feature type="domain" description="Bacterial sugar transferase" evidence="3">
    <location>
        <begin position="11"/>
        <end position="186"/>
    </location>
</feature>
<evidence type="ECO:0000259" key="3">
    <source>
        <dbReference type="Pfam" id="PF02397"/>
    </source>
</evidence>
<name>A0AA42DM85_9FIRM</name>
<keyword evidence="2" id="KW-0472">Membrane</keyword>
<organism evidence="4 5">
    <name type="scientific">Holtiella tumoricola</name>
    <dbReference type="NCBI Taxonomy" id="3018743"/>
    <lineage>
        <taxon>Bacteria</taxon>
        <taxon>Bacillati</taxon>
        <taxon>Bacillota</taxon>
        <taxon>Clostridia</taxon>
        <taxon>Lachnospirales</taxon>
        <taxon>Cellulosilyticaceae</taxon>
        <taxon>Holtiella</taxon>
    </lineage>
</organism>
<reference evidence="4" key="1">
    <citation type="journal article" date="2023" name="Int. J. Syst. Evol. Microbiol.">
        <title>&lt;i&gt;Holtiella tumoricola&lt;/i&gt; gen. nov. sp. nov., isolated from a human clinical sample.</title>
        <authorList>
            <person name="Allen-Vercoe E."/>
            <person name="Daigneault M.C."/>
            <person name="Vancuren S.J."/>
            <person name="Cochrane K."/>
            <person name="O'Neal L.L."/>
            <person name="Sankaranarayanan K."/>
            <person name="Lawson P.A."/>
        </authorList>
    </citation>
    <scope>NUCLEOTIDE SEQUENCE</scope>
    <source>
        <strain evidence="4">CC70A</strain>
    </source>
</reference>
<dbReference type="Pfam" id="PF02397">
    <property type="entry name" value="Bac_transf"/>
    <property type="match status" value="1"/>
</dbReference>
<evidence type="ECO:0000313" key="4">
    <source>
        <dbReference type="EMBL" id="MDA3731278.1"/>
    </source>
</evidence>
<keyword evidence="4" id="KW-0808">Transferase</keyword>
<keyword evidence="5" id="KW-1185">Reference proteome</keyword>
<dbReference type="InterPro" id="IPR003362">
    <property type="entry name" value="Bact_transf"/>
</dbReference>
<evidence type="ECO:0000256" key="2">
    <source>
        <dbReference type="SAM" id="Phobius"/>
    </source>
</evidence>
<dbReference type="Proteomes" id="UP001169242">
    <property type="component" value="Unassembled WGS sequence"/>
</dbReference>
<gene>
    <name evidence="4" type="ORF">PBV87_07270</name>
</gene>
<evidence type="ECO:0000313" key="5">
    <source>
        <dbReference type="Proteomes" id="UP001169242"/>
    </source>
</evidence>
<dbReference type="PANTHER" id="PTHR30576:SF8">
    <property type="entry name" value="UNDECAPRENYL-PHOSPHATE GALACTOSE PHOSPHOTRANSFERASE"/>
    <property type="match status" value="1"/>
</dbReference>
<protein>
    <submittedName>
        <fullName evidence="4">Sugar transferase</fullName>
    </submittedName>
</protein>
<feature type="transmembrane region" description="Helical" evidence="2">
    <location>
        <begin position="21"/>
        <end position="39"/>
    </location>
</feature>